<organism evidence="1 2">
    <name type="scientific">Portibacter lacus</name>
    <dbReference type="NCBI Taxonomy" id="1099794"/>
    <lineage>
        <taxon>Bacteria</taxon>
        <taxon>Pseudomonadati</taxon>
        <taxon>Bacteroidota</taxon>
        <taxon>Saprospiria</taxon>
        <taxon>Saprospirales</taxon>
        <taxon>Haliscomenobacteraceae</taxon>
        <taxon>Portibacter</taxon>
    </lineage>
</organism>
<dbReference type="SUPFAM" id="SSF54427">
    <property type="entry name" value="NTF2-like"/>
    <property type="match status" value="1"/>
</dbReference>
<accession>A0AA37SMX2</accession>
<gene>
    <name evidence="1" type="ORF">GCM10007940_19110</name>
</gene>
<dbReference type="EMBL" id="BSOH01000011">
    <property type="protein sequence ID" value="GLR17296.1"/>
    <property type="molecule type" value="Genomic_DNA"/>
</dbReference>
<dbReference type="Pfam" id="PF12893">
    <property type="entry name" value="Lumazine_bd_2"/>
    <property type="match status" value="1"/>
</dbReference>
<dbReference type="AlphaFoldDB" id="A0AA37SMX2"/>
<dbReference type="Gene3D" id="3.10.450.50">
    <property type="match status" value="1"/>
</dbReference>
<name>A0AA37SMX2_9BACT</name>
<dbReference type="InterPro" id="IPR039437">
    <property type="entry name" value="FrzH/put_lumazine-bd"/>
</dbReference>
<keyword evidence="2" id="KW-1185">Reference proteome</keyword>
<sequence>MKFLIFLISMVNFTNQMPQDDLVMISQVVESFVKHVDDRNIDEVNNVLHDDFRAIVNQAFGSKDVQFLTKPIYLDLMKKKEIGGDARKVVILSVDLEDKNAVVKAKFTGKELVFTTFLQLIKDSDGDWKIMSDLPVIHKI</sequence>
<proteinExistence type="predicted"/>
<evidence type="ECO:0000313" key="2">
    <source>
        <dbReference type="Proteomes" id="UP001156666"/>
    </source>
</evidence>
<dbReference type="RefSeq" id="WP_235294006.1">
    <property type="nucleotide sequence ID" value="NZ_BSOH01000011.1"/>
</dbReference>
<comment type="caution">
    <text evidence="1">The sequence shown here is derived from an EMBL/GenBank/DDBJ whole genome shotgun (WGS) entry which is preliminary data.</text>
</comment>
<dbReference type="InterPro" id="IPR032710">
    <property type="entry name" value="NTF2-like_dom_sf"/>
</dbReference>
<evidence type="ECO:0000313" key="1">
    <source>
        <dbReference type="EMBL" id="GLR17296.1"/>
    </source>
</evidence>
<reference evidence="1" key="1">
    <citation type="journal article" date="2014" name="Int. J. Syst. Evol. Microbiol.">
        <title>Complete genome sequence of Corynebacterium casei LMG S-19264T (=DSM 44701T), isolated from a smear-ripened cheese.</title>
        <authorList>
            <consortium name="US DOE Joint Genome Institute (JGI-PGF)"/>
            <person name="Walter F."/>
            <person name="Albersmeier A."/>
            <person name="Kalinowski J."/>
            <person name="Ruckert C."/>
        </authorList>
    </citation>
    <scope>NUCLEOTIDE SEQUENCE</scope>
    <source>
        <strain evidence="1">NBRC 108769</strain>
    </source>
</reference>
<dbReference type="Proteomes" id="UP001156666">
    <property type="component" value="Unassembled WGS sequence"/>
</dbReference>
<protein>
    <recommendedName>
        <fullName evidence="3">Nuclear transport factor 2 family protein</fullName>
    </recommendedName>
</protein>
<reference evidence="1" key="2">
    <citation type="submission" date="2023-01" db="EMBL/GenBank/DDBJ databases">
        <title>Draft genome sequence of Portibacter lacus strain NBRC 108769.</title>
        <authorList>
            <person name="Sun Q."/>
            <person name="Mori K."/>
        </authorList>
    </citation>
    <scope>NUCLEOTIDE SEQUENCE</scope>
    <source>
        <strain evidence="1">NBRC 108769</strain>
    </source>
</reference>
<evidence type="ECO:0008006" key="3">
    <source>
        <dbReference type="Google" id="ProtNLM"/>
    </source>
</evidence>